<dbReference type="SUPFAM" id="SSF56784">
    <property type="entry name" value="HAD-like"/>
    <property type="match status" value="1"/>
</dbReference>
<dbReference type="GO" id="GO:0046403">
    <property type="term" value="F:polynucleotide 3'-phosphatase activity"/>
    <property type="evidence" value="ECO:0007669"/>
    <property type="project" value="TreeGrafter"/>
</dbReference>
<dbReference type="GO" id="GO:0003690">
    <property type="term" value="F:double-stranded DNA binding"/>
    <property type="evidence" value="ECO:0007669"/>
    <property type="project" value="TreeGrafter"/>
</dbReference>
<dbReference type="OrthoDB" id="19045at2759"/>
<evidence type="ECO:0000313" key="3">
    <source>
        <dbReference type="Proteomes" id="UP000225706"/>
    </source>
</evidence>
<dbReference type="InterPro" id="IPR013954">
    <property type="entry name" value="PNK3P"/>
</dbReference>
<comment type="caution">
    <text evidence="2">The sequence shown here is derived from an EMBL/GenBank/DDBJ whole genome shotgun (WGS) entry which is preliminary data.</text>
</comment>
<dbReference type="GO" id="GO:0046404">
    <property type="term" value="F:ATP-dependent polydeoxyribonucleotide 5'-hydroxyl-kinase activity"/>
    <property type="evidence" value="ECO:0007669"/>
    <property type="project" value="TreeGrafter"/>
</dbReference>
<dbReference type="InterPro" id="IPR006549">
    <property type="entry name" value="HAD-SF_hydro_IIIA"/>
</dbReference>
<dbReference type="AlphaFoldDB" id="A0A2B4RI47"/>
<name>A0A2B4RI47_STYPI</name>
<dbReference type="PANTHER" id="PTHR12083:SF9">
    <property type="entry name" value="BIFUNCTIONAL POLYNUCLEOTIDE PHOSPHATASE_KINASE"/>
    <property type="match status" value="1"/>
</dbReference>
<feature type="region of interest" description="Disordered" evidence="1">
    <location>
        <begin position="1"/>
        <end position="23"/>
    </location>
</feature>
<dbReference type="InterPro" id="IPR006551">
    <property type="entry name" value="Polynucleotide_phosphatase"/>
</dbReference>
<sequence>MMEGNSKSVKRKIEEVDADASDEKSLGIKRFLRVPRKGEEETNSDISQSHGRSNLFPTWKWKGTLLYYESQDIQPLQQIAAFDFDDTLAKTSLFKHGPDAWSILYSSCIQKLTNLHKDGYKLVIFTNQAAIGRAKASKQKVTDEKKGRLIGFVKKVALPFQVFVATSQDSYRKPSTGMWEFFCQKCNGGMKVNKEKSFFVGNAAGRAKDHGASDREFATNCGLTFYTEDEFFLKDVLMSKENE</sequence>
<dbReference type="GO" id="GO:0006281">
    <property type="term" value="P:DNA repair"/>
    <property type="evidence" value="ECO:0007669"/>
    <property type="project" value="TreeGrafter"/>
</dbReference>
<evidence type="ECO:0000256" key="1">
    <source>
        <dbReference type="SAM" id="MobiDB-lite"/>
    </source>
</evidence>
<dbReference type="InterPro" id="IPR036412">
    <property type="entry name" value="HAD-like_sf"/>
</dbReference>
<organism evidence="2 3">
    <name type="scientific">Stylophora pistillata</name>
    <name type="common">Smooth cauliflower coral</name>
    <dbReference type="NCBI Taxonomy" id="50429"/>
    <lineage>
        <taxon>Eukaryota</taxon>
        <taxon>Metazoa</taxon>
        <taxon>Cnidaria</taxon>
        <taxon>Anthozoa</taxon>
        <taxon>Hexacorallia</taxon>
        <taxon>Scleractinia</taxon>
        <taxon>Astrocoeniina</taxon>
        <taxon>Pocilloporidae</taxon>
        <taxon>Stylophora</taxon>
    </lineage>
</organism>
<evidence type="ECO:0000313" key="2">
    <source>
        <dbReference type="EMBL" id="PFX17281.1"/>
    </source>
</evidence>
<gene>
    <name evidence="2" type="primary">ZDP</name>
    <name evidence="2" type="ORF">AWC38_SpisGene18385</name>
</gene>
<keyword evidence="3" id="KW-1185">Reference proteome</keyword>
<dbReference type="NCBIfam" id="TIGR01664">
    <property type="entry name" value="DNA-3'-Pase"/>
    <property type="match status" value="1"/>
</dbReference>
<dbReference type="PANTHER" id="PTHR12083">
    <property type="entry name" value="BIFUNCTIONAL POLYNUCLEOTIDE PHOSPHATASE/KINASE"/>
    <property type="match status" value="1"/>
</dbReference>
<dbReference type="NCBIfam" id="TIGR01662">
    <property type="entry name" value="HAD-SF-IIIA"/>
    <property type="match status" value="1"/>
</dbReference>
<reference evidence="3" key="1">
    <citation type="journal article" date="2017" name="bioRxiv">
        <title>Comparative analysis of the genomes of Stylophora pistillata and Acropora digitifera provides evidence for extensive differences between species of corals.</title>
        <authorList>
            <person name="Voolstra C.R."/>
            <person name="Li Y."/>
            <person name="Liew Y.J."/>
            <person name="Baumgarten S."/>
            <person name="Zoccola D."/>
            <person name="Flot J.-F."/>
            <person name="Tambutte S."/>
            <person name="Allemand D."/>
            <person name="Aranda M."/>
        </authorList>
    </citation>
    <scope>NUCLEOTIDE SEQUENCE [LARGE SCALE GENOMIC DNA]</scope>
</reference>
<feature type="compositionally biased region" description="Basic and acidic residues" evidence="1">
    <location>
        <begin position="11"/>
        <end position="23"/>
    </location>
</feature>
<dbReference type="STRING" id="50429.A0A2B4RI47"/>
<dbReference type="Proteomes" id="UP000225706">
    <property type="component" value="Unassembled WGS sequence"/>
</dbReference>
<dbReference type="Pfam" id="PF08645">
    <property type="entry name" value="PNK3P"/>
    <property type="match status" value="1"/>
</dbReference>
<dbReference type="EMBL" id="LSMT01000483">
    <property type="protein sequence ID" value="PFX17281.1"/>
    <property type="molecule type" value="Genomic_DNA"/>
</dbReference>
<accession>A0A2B4RI47</accession>
<proteinExistence type="predicted"/>
<dbReference type="Gene3D" id="3.40.50.1000">
    <property type="entry name" value="HAD superfamily/HAD-like"/>
    <property type="match status" value="1"/>
</dbReference>
<protein>
    <submittedName>
        <fullName evidence="2">Polynucleotide 3'-phosphatase ZDP</fullName>
    </submittedName>
</protein>
<dbReference type="InterPro" id="IPR023214">
    <property type="entry name" value="HAD_sf"/>
</dbReference>